<dbReference type="PANTHER" id="PTHR22754">
    <property type="entry name" value="DISCO-INTERACTING PROTEIN 2 DIP2 -RELATED"/>
    <property type="match status" value="1"/>
</dbReference>
<evidence type="ECO:0000256" key="1">
    <source>
        <dbReference type="ARBA" id="ARBA00006432"/>
    </source>
</evidence>
<dbReference type="SUPFAM" id="SSF47336">
    <property type="entry name" value="ACP-like"/>
    <property type="match status" value="1"/>
</dbReference>
<evidence type="ECO:0000259" key="4">
    <source>
        <dbReference type="PROSITE" id="PS50075"/>
    </source>
</evidence>
<evidence type="ECO:0000256" key="3">
    <source>
        <dbReference type="ARBA" id="ARBA00022553"/>
    </source>
</evidence>
<comment type="similarity">
    <text evidence="1">Belongs to the ATP-dependent AMP-binding enzyme family.</text>
</comment>
<dbReference type="GO" id="GO:0031177">
    <property type="term" value="F:phosphopantetheine binding"/>
    <property type="evidence" value="ECO:0007669"/>
    <property type="project" value="InterPro"/>
</dbReference>
<gene>
    <name evidence="5" type="ORF">HQN59_05550</name>
</gene>
<dbReference type="GO" id="GO:0005886">
    <property type="term" value="C:plasma membrane"/>
    <property type="evidence" value="ECO:0007669"/>
    <property type="project" value="TreeGrafter"/>
</dbReference>
<dbReference type="GO" id="GO:0006633">
    <property type="term" value="P:fatty acid biosynthetic process"/>
    <property type="evidence" value="ECO:0007669"/>
    <property type="project" value="TreeGrafter"/>
</dbReference>
<dbReference type="GO" id="GO:0070566">
    <property type="term" value="F:adenylyltransferase activity"/>
    <property type="evidence" value="ECO:0007669"/>
    <property type="project" value="TreeGrafter"/>
</dbReference>
<dbReference type="PROSITE" id="PS50075">
    <property type="entry name" value="CARRIER"/>
    <property type="match status" value="1"/>
</dbReference>
<keyword evidence="3" id="KW-0597">Phosphoprotein</keyword>
<reference evidence="5 6" key="1">
    <citation type="submission" date="2020-06" db="EMBL/GenBank/DDBJ databases">
        <title>Schlegella sp. ID0723 isolated from air conditioner.</title>
        <authorList>
            <person name="Kim D.Y."/>
            <person name="Kim D.-U."/>
        </authorList>
    </citation>
    <scope>NUCLEOTIDE SEQUENCE [LARGE SCALE GENOMIC DNA]</scope>
    <source>
        <strain evidence="5 6">ID0723</strain>
    </source>
</reference>
<name>A0A7Y6TVP2_9BURK</name>
<dbReference type="Proteomes" id="UP000529637">
    <property type="component" value="Unassembled WGS sequence"/>
</dbReference>
<dbReference type="InterPro" id="IPR020845">
    <property type="entry name" value="AMP-binding_CS"/>
</dbReference>
<dbReference type="Pfam" id="PF00501">
    <property type="entry name" value="AMP-binding"/>
    <property type="match status" value="1"/>
</dbReference>
<dbReference type="Gene3D" id="1.10.1200.10">
    <property type="entry name" value="ACP-like"/>
    <property type="match status" value="1"/>
</dbReference>
<dbReference type="Gene3D" id="3.30.300.30">
    <property type="match status" value="1"/>
</dbReference>
<evidence type="ECO:0000313" key="6">
    <source>
        <dbReference type="Proteomes" id="UP000529637"/>
    </source>
</evidence>
<dbReference type="SMART" id="SM00823">
    <property type="entry name" value="PKS_PP"/>
    <property type="match status" value="1"/>
</dbReference>
<evidence type="ECO:0000313" key="5">
    <source>
        <dbReference type="EMBL" id="NUZ05223.1"/>
    </source>
</evidence>
<accession>A0A7Y6TVP2</accession>
<dbReference type="InterPro" id="IPR036736">
    <property type="entry name" value="ACP-like_sf"/>
</dbReference>
<sequence length="647" mass="69793">MPRFETLSAILPAASRDDRELTFIDGVDEQRTITFGTLRHRALALLGALQRRGLGRGDTMVLFVGDNERFVEMFWACVLGGIVPVPLAAAGADEHVVKLLRVFAQLERASVYIDRAGLERLDAHAAAHDLSRDAARLREAALLAGSFDASGAAGEATDPDPDDLAFIQYSSGSTGSPKGVMLTHRNLAVNIAAMIDAANLTDRDSSLSWMPLSHDMGLIGFHLKMLACGASHAIMRTDLFARRPLLWLELASRRRVTLLSSPNFGYQHYLRQYALRPPERLDLSSVRLIYNGAEPISADLCRRFARTMAPHGLRPESMFTVYGLAEATLAVSFPRPGSRLATIELERGQLGVGERVRAAAPGARGAEFVKVGSAVPDVEIRITDSSRAPVGELVVGHVEVRGANVTAGYYRDPVETAARRSADGWFDTGDLGLVADGQLVITGRAKDLVIVNGQNHYPHDLERIAESVPGIETNRIAAAGVRGPDAESEELALFVLHRGDLSSFAARALALREAVARQAGVEVAHVVPVARIPKTSSGKLQRYALAAAFEAGEFDVVRSELTSLLQPRNTEVPASTLAALLAICRRTIPERAIGPDTNLLDIELGSLALARLHEAIERQFPGRVEVSDLLDHPTLAALAARVDEVSC</sequence>
<dbReference type="Gene3D" id="3.40.50.12780">
    <property type="entry name" value="N-terminal domain of ligase-like"/>
    <property type="match status" value="1"/>
</dbReference>
<proteinExistence type="inferred from homology"/>
<dbReference type="SUPFAM" id="SSF56801">
    <property type="entry name" value="Acetyl-CoA synthetase-like"/>
    <property type="match status" value="1"/>
</dbReference>
<dbReference type="RefSeq" id="WP_176066911.1">
    <property type="nucleotide sequence ID" value="NZ_JABWMJ010000002.1"/>
</dbReference>
<keyword evidence="2" id="KW-0596">Phosphopantetheine</keyword>
<dbReference type="EMBL" id="JABWMJ010000002">
    <property type="protein sequence ID" value="NUZ05223.1"/>
    <property type="molecule type" value="Genomic_DNA"/>
</dbReference>
<dbReference type="PANTHER" id="PTHR22754:SF32">
    <property type="entry name" value="DISCO-INTERACTING PROTEIN 2"/>
    <property type="match status" value="1"/>
</dbReference>
<organism evidence="5 6">
    <name type="scientific">Piscinibacter koreensis</name>
    <dbReference type="NCBI Taxonomy" id="2742824"/>
    <lineage>
        <taxon>Bacteria</taxon>
        <taxon>Pseudomonadati</taxon>
        <taxon>Pseudomonadota</taxon>
        <taxon>Betaproteobacteria</taxon>
        <taxon>Burkholderiales</taxon>
        <taxon>Sphaerotilaceae</taxon>
        <taxon>Piscinibacter</taxon>
    </lineage>
</organism>
<dbReference type="InterPro" id="IPR020806">
    <property type="entry name" value="PKS_PP-bd"/>
</dbReference>
<feature type="domain" description="Carrier" evidence="4">
    <location>
        <begin position="571"/>
        <end position="646"/>
    </location>
</feature>
<evidence type="ECO:0000256" key="2">
    <source>
        <dbReference type="ARBA" id="ARBA00022450"/>
    </source>
</evidence>
<keyword evidence="6" id="KW-1185">Reference proteome</keyword>
<dbReference type="InterPro" id="IPR000873">
    <property type="entry name" value="AMP-dep_synth/lig_dom"/>
</dbReference>
<dbReference type="Pfam" id="PF00550">
    <property type="entry name" value="PP-binding"/>
    <property type="match status" value="1"/>
</dbReference>
<dbReference type="InterPro" id="IPR009081">
    <property type="entry name" value="PP-bd_ACP"/>
</dbReference>
<dbReference type="InterPro" id="IPR045851">
    <property type="entry name" value="AMP-bd_C_sf"/>
</dbReference>
<dbReference type="InterPro" id="IPR042099">
    <property type="entry name" value="ANL_N_sf"/>
</dbReference>
<dbReference type="AlphaFoldDB" id="A0A7Y6TVP2"/>
<dbReference type="PROSITE" id="PS00455">
    <property type="entry name" value="AMP_BINDING"/>
    <property type="match status" value="1"/>
</dbReference>
<comment type="caution">
    <text evidence="5">The sequence shown here is derived from an EMBL/GenBank/DDBJ whole genome shotgun (WGS) entry which is preliminary data.</text>
</comment>
<protein>
    <submittedName>
        <fullName evidence="5">Non-ribosomal peptide synthetase</fullName>
    </submittedName>
</protein>